<dbReference type="InterPro" id="IPR006108">
    <property type="entry name" value="3HC_DH_C"/>
</dbReference>
<evidence type="ECO:0000256" key="4">
    <source>
        <dbReference type="ARBA" id="ARBA00012076"/>
    </source>
</evidence>
<evidence type="ECO:0000256" key="12">
    <source>
        <dbReference type="ARBA" id="ARBA00049556"/>
    </source>
</evidence>
<evidence type="ECO:0000256" key="5">
    <source>
        <dbReference type="ARBA" id="ARBA00022832"/>
    </source>
</evidence>
<keyword evidence="9" id="KW-0443">Lipid metabolism</keyword>
<dbReference type="NCBIfam" id="NF008363">
    <property type="entry name" value="PRK11154.1"/>
    <property type="match status" value="1"/>
</dbReference>
<keyword evidence="17" id="KW-1185">Reference proteome</keyword>
<name>A0ABZ2K4T6_9BACT</name>
<keyword evidence="5" id="KW-0276">Fatty acid metabolism</keyword>
<dbReference type="PROSITE" id="PS00166">
    <property type="entry name" value="ENOYL_COA_HYDRATASE"/>
    <property type="match status" value="1"/>
</dbReference>
<evidence type="ECO:0000256" key="11">
    <source>
        <dbReference type="ARBA" id="ARBA00023268"/>
    </source>
</evidence>
<organism evidence="16 17">
    <name type="scientific">Pendulispora brunnea</name>
    <dbReference type="NCBI Taxonomy" id="2905690"/>
    <lineage>
        <taxon>Bacteria</taxon>
        <taxon>Pseudomonadati</taxon>
        <taxon>Myxococcota</taxon>
        <taxon>Myxococcia</taxon>
        <taxon>Myxococcales</taxon>
        <taxon>Sorangiineae</taxon>
        <taxon>Pendulisporaceae</taxon>
        <taxon>Pendulispora</taxon>
    </lineage>
</organism>
<dbReference type="PANTHER" id="PTHR43612">
    <property type="entry name" value="TRIFUNCTIONAL ENZYME SUBUNIT ALPHA"/>
    <property type="match status" value="1"/>
</dbReference>
<dbReference type="SUPFAM" id="SSF48179">
    <property type="entry name" value="6-phosphogluconate dehydrogenase C-terminal domain-like"/>
    <property type="match status" value="2"/>
</dbReference>
<evidence type="ECO:0000256" key="7">
    <source>
        <dbReference type="ARBA" id="ARBA00023002"/>
    </source>
</evidence>
<gene>
    <name evidence="16" type="primary">fadJ</name>
    <name evidence="16" type="ORF">LZC95_45615</name>
</gene>
<accession>A0ABZ2K4T6</accession>
<evidence type="ECO:0000256" key="6">
    <source>
        <dbReference type="ARBA" id="ARBA00022963"/>
    </source>
</evidence>
<dbReference type="GO" id="GO:0004300">
    <property type="term" value="F:enoyl-CoA hydratase activity"/>
    <property type="evidence" value="ECO:0007669"/>
    <property type="project" value="UniProtKB-EC"/>
</dbReference>
<dbReference type="InterPro" id="IPR036291">
    <property type="entry name" value="NAD(P)-bd_dom_sf"/>
</dbReference>
<dbReference type="SUPFAM" id="SSF52096">
    <property type="entry name" value="ClpP/crotonase"/>
    <property type="match status" value="1"/>
</dbReference>
<keyword evidence="11" id="KW-0511">Multifunctional enzyme</keyword>
<evidence type="ECO:0000256" key="3">
    <source>
        <dbReference type="ARBA" id="ARBA00008750"/>
    </source>
</evidence>
<dbReference type="InterPro" id="IPR050136">
    <property type="entry name" value="FA_oxidation_alpha_subunit"/>
</dbReference>
<dbReference type="Proteomes" id="UP001379533">
    <property type="component" value="Chromosome"/>
</dbReference>
<dbReference type="CDD" id="cd06558">
    <property type="entry name" value="crotonase-like"/>
    <property type="match status" value="1"/>
</dbReference>
<feature type="domain" description="3-hydroxyacyl-CoA dehydrogenase C-terminal" evidence="14">
    <location>
        <begin position="516"/>
        <end position="609"/>
    </location>
</feature>
<comment type="similarity">
    <text evidence="3">In the N-terminal section; belongs to the enoyl-CoA hydratase/isomerase family.</text>
</comment>
<dbReference type="InterPro" id="IPR018376">
    <property type="entry name" value="Enoyl-CoA_hyd/isom_CS"/>
</dbReference>
<feature type="domain" description="3-hydroxyacyl-CoA dehydrogenase NAD binding" evidence="15">
    <location>
        <begin position="335"/>
        <end position="513"/>
    </location>
</feature>
<evidence type="ECO:0000256" key="2">
    <source>
        <dbReference type="ARBA" id="ARBA00007005"/>
    </source>
</evidence>
<proteinExistence type="inferred from homology"/>
<evidence type="ECO:0000256" key="10">
    <source>
        <dbReference type="ARBA" id="ARBA00023239"/>
    </source>
</evidence>
<dbReference type="InterPro" id="IPR001753">
    <property type="entry name" value="Enoyl-CoA_hydra/iso"/>
</dbReference>
<evidence type="ECO:0000313" key="17">
    <source>
        <dbReference type="Proteomes" id="UP001379533"/>
    </source>
</evidence>
<dbReference type="InterPro" id="IPR008927">
    <property type="entry name" value="6-PGluconate_DH-like_C_sf"/>
</dbReference>
<dbReference type="Gene3D" id="1.10.1040.50">
    <property type="match status" value="1"/>
</dbReference>
<dbReference type="Pfam" id="PF02737">
    <property type="entry name" value="3HCDH_N"/>
    <property type="match status" value="1"/>
</dbReference>
<dbReference type="InterPro" id="IPR006176">
    <property type="entry name" value="3-OHacyl-CoA_DH_NAD-bd"/>
</dbReference>
<evidence type="ECO:0000259" key="15">
    <source>
        <dbReference type="Pfam" id="PF02737"/>
    </source>
</evidence>
<reference evidence="16 17" key="1">
    <citation type="submission" date="2021-12" db="EMBL/GenBank/DDBJ databases">
        <title>Discovery of the Pendulisporaceae a myxobacterial family with distinct sporulation behavior and unique specialized metabolism.</title>
        <authorList>
            <person name="Garcia R."/>
            <person name="Popoff A."/>
            <person name="Bader C.D."/>
            <person name="Loehr J."/>
            <person name="Walesch S."/>
            <person name="Walt C."/>
            <person name="Boldt J."/>
            <person name="Bunk B."/>
            <person name="Haeckl F.J.F.P.J."/>
            <person name="Gunesch A.P."/>
            <person name="Birkelbach J."/>
            <person name="Nuebel U."/>
            <person name="Pietschmann T."/>
            <person name="Bach T."/>
            <person name="Mueller R."/>
        </authorList>
    </citation>
    <scope>NUCLEOTIDE SEQUENCE [LARGE SCALE GENOMIC DNA]</scope>
    <source>
        <strain evidence="16 17">MSr12523</strain>
    </source>
</reference>
<dbReference type="Gene3D" id="3.90.226.10">
    <property type="entry name" value="2-enoyl-CoA Hydratase, Chain A, domain 1"/>
    <property type="match status" value="1"/>
</dbReference>
<comment type="catalytic activity">
    <reaction evidence="12">
        <text>a (3S)-3-hydroxyacyl-CoA + NAD(+) = a 3-oxoacyl-CoA + NADH + H(+)</text>
        <dbReference type="Rhea" id="RHEA:22432"/>
        <dbReference type="ChEBI" id="CHEBI:15378"/>
        <dbReference type="ChEBI" id="CHEBI:57318"/>
        <dbReference type="ChEBI" id="CHEBI:57540"/>
        <dbReference type="ChEBI" id="CHEBI:57945"/>
        <dbReference type="ChEBI" id="CHEBI:90726"/>
        <dbReference type="EC" id="1.1.1.35"/>
    </reaction>
</comment>
<sequence>MSTQTVATTQTSQDGTASIVRIDVRPDGVAVITLDAPGESVNTLTERFGTDLRAAFDLVTQDANVTAAVLTSGKKDFVVGANIDMLKAITLAADAERLSRDGALAFRAIKASKKPVVAAVHGQALGGGFELALACHAIVASDDKKTLFGLPEVQLGLLPGANGLMRVAERAGLQVALDLGLTGKNTRAAKAKKLGLVDEVAPASILLEVAVKIAKELAEGKPRARPGFKFDGPHLTLLALEKNPAGRALLFRKAREATRKKTHGHYPATERIIDVLERYGDKGFDAAAELEARAFGELVVSETAHRLEEIFFATTALKKDTGVDDPQVKGEVPSKIGMLGGGLMGGGIAYVSINAGVQVRLKDKDDEGVGRGLHYVRGILDERVKKRQLSREERDQLFARLTATTDYSGLRDAGIVIEAVFEDLALKHRVLREVEAVTKEDTIFASNTSSIPIGKIAEASKRPHTVVGMHYFSPVHKMPLLEVIRTKATSPQVVASAVALGKKQGKTVIVVNDGVGFYTSRILAPYMNEAAYLLSEGVPIETLDRALVDWGWPVGPVTLLDEVGIDVAAHVGPIMLEAFGERLTPPDTMSKLVADDRKGRKNERGFYLYGKNAKGKKKAVDPSVYTTLGIEPKVGAPVLAEELQMRCSLQFVNEALRCYGEGILRTPRDGDIGAIFGLGFPPFRGGPFRYVDTIGAAEILRRTQSYYDRFGKRWEPAPLLVEMAKKGSRFY</sequence>
<keyword evidence="7 16" id="KW-0560">Oxidoreductase</keyword>
<dbReference type="GO" id="GO:0008692">
    <property type="term" value="F:3-hydroxybutyryl-CoA epimerase activity"/>
    <property type="evidence" value="ECO:0007669"/>
    <property type="project" value="UniProtKB-EC"/>
</dbReference>
<dbReference type="Gene3D" id="3.40.50.720">
    <property type="entry name" value="NAD(P)-binding Rossmann-like Domain"/>
    <property type="match status" value="1"/>
</dbReference>
<comment type="pathway">
    <text evidence="1">Lipid metabolism; fatty acid beta-oxidation.</text>
</comment>
<evidence type="ECO:0000256" key="8">
    <source>
        <dbReference type="ARBA" id="ARBA00023027"/>
    </source>
</evidence>
<dbReference type="InterPro" id="IPR029045">
    <property type="entry name" value="ClpP/crotonase-like_dom_sf"/>
</dbReference>
<keyword evidence="6" id="KW-0442">Lipid degradation</keyword>
<comment type="similarity">
    <text evidence="13">Belongs to the enoyl-CoA hydratase/isomerase family.</text>
</comment>
<evidence type="ECO:0000256" key="1">
    <source>
        <dbReference type="ARBA" id="ARBA00005005"/>
    </source>
</evidence>
<dbReference type="GO" id="GO:0003857">
    <property type="term" value="F:(3S)-3-hydroxyacyl-CoA dehydrogenase (NAD+) activity"/>
    <property type="evidence" value="ECO:0007669"/>
    <property type="project" value="UniProtKB-EC"/>
</dbReference>
<dbReference type="EC" id="4.2.1.17" evidence="4"/>
<dbReference type="PANTHER" id="PTHR43612:SF3">
    <property type="entry name" value="TRIFUNCTIONAL ENZYME SUBUNIT ALPHA, MITOCHONDRIAL"/>
    <property type="match status" value="1"/>
</dbReference>
<comment type="similarity">
    <text evidence="2">In the central section; belongs to the 3-hydroxyacyl-CoA dehydrogenase family.</text>
</comment>
<keyword evidence="8" id="KW-0520">NAD</keyword>
<evidence type="ECO:0000256" key="13">
    <source>
        <dbReference type="RuleBase" id="RU003707"/>
    </source>
</evidence>
<dbReference type="RefSeq" id="WP_394844319.1">
    <property type="nucleotide sequence ID" value="NZ_CP089982.1"/>
</dbReference>
<keyword evidence="10 16" id="KW-0456">Lyase</keyword>
<evidence type="ECO:0000256" key="9">
    <source>
        <dbReference type="ARBA" id="ARBA00023098"/>
    </source>
</evidence>
<dbReference type="Pfam" id="PF00378">
    <property type="entry name" value="ECH_1"/>
    <property type="match status" value="1"/>
</dbReference>
<protein>
    <recommendedName>
        <fullName evidence="4">enoyl-CoA hydratase</fullName>
        <ecNumber evidence="4">4.2.1.17</ecNumber>
    </recommendedName>
</protein>
<dbReference type="SUPFAM" id="SSF51735">
    <property type="entry name" value="NAD(P)-binding Rossmann-fold domains"/>
    <property type="match status" value="1"/>
</dbReference>
<evidence type="ECO:0000259" key="14">
    <source>
        <dbReference type="Pfam" id="PF00725"/>
    </source>
</evidence>
<dbReference type="EMBL" id="CP089982">
    <property type="protein sequence ID" value="WXA93720.1"/>
    <property type="molecule type" value="Genomic_DNA"/>
</dbReference>
<dbReference type="Pfam" id="PF00725">
    <property type="entry name" value="3HCDH"/>
    <property type="match status" value="1"/>
</dbReference>
<keyword evidence="16" id="KW-0413">Isomerase</keyword>
<evidence type="ECO:0000313" key="16">
    <source>
        <dbReference type="EMBL" id="WXA93720.1"/>
    </source>
</evidence>